<keyword evidence="3" id="KW-1185">Reference proteome</keyword>
<gene>
    <name evidence="2" type="ORF">GCM10023195_61530</name>
</gene>
<evidence type="ECO:0000256" key="1">
    <source>
        <dbReference type="SAM" id="MobiDB-lite"/>
    </source>
</evidence>
<evidence type="ECO:0000313" key="2">
    <source>
        <dbReference type="EMBL" id="GAA4614123.1"/>
    </source>
</evidence>
<accession>A0ABP8TTZ4</accession>
<reference evidence="3" key="1">
    <citation type="journal article" date="2019" name="Int. J. Syst. Evol. Microbiol.">
        <title>The Global Catalogue of Microorganisms (GCM) 10K type strain sequencing project: providing services to taxonomists for standard genome sequencing and annotation.</title>
        <authorList>
            <consortium name="The Broad Institute Genomics Platform"/>
            <consortium name="The Broad Institute Genome Sequencing Center for Infectious Disease"/>
            <person name="Wu L."/>
            <person name="Ma J."/>
        </authorList>
    </citation>
    <scope>NUCLEOTIDE SEQUENCE [LARGE SCALE GENOMIC DNA]</scope>
    <source>
        <strain evidence="3">JCM 17938</strain>
    </source>
</reference>
<sequence>MMSDSFKVQRHELKKHAVALDKIRERWTTDIPASLNDLYTDGDEYTIAGDDFVSSLLSLRDRYSNTLIPGIAVLMAEVVSALQSVAKNYGDAEAASTVSRQGERIPTHQIPGDPSDIGNILGGSVRS</sequence>
<comment type="caution">
    <text evidence="2">The sequence shown here is derived from an EMBL/GenBank/DDBJ whole genome shotgun (WGS) entry which is preliminary data.</text>
</comment>
<proteinExistence type="predicted"/>
<dbReference type="Proteomes" id="UP001500212">
    <property type="component" value="Unassembled WGS sequence"/>
</dbReference>
<evidence type="ECO:0000313" key="3">
    <source>
        <dbReference type="Proteomes" id="UP001500212"/>
    </source>
</evidence>
<organism evidence="2 3">
    <name type="scientific">Actinoallomurus liliacearum</name>
    <dbReference type="NCBI Taxonomy" id="1080073"/>
    <lineage>
        <taxon>Bacteria</taxon>
        <taxon>Bacillati</taxon>
        <taxon>Actinomycetota</taxon>
        <taxon>Actinomycetes</taxon>
        <taxon>Streptosporangiales</taxon>
        <taxon>Thermomonosporaceae</taxon>
        <taxon>Actinoallomurus</taxon>
    </lineage>
</organism>
<name>A0ABP8TTZ4_9ACTN</name>
<feature type="region of interest" description="Disordered" evidence="1">
    <location>
        <begin position="93"/>
        <end position="127"/>
    </location>
</feature>
<dbReference type="EMBL" id="BAABHJ010000023">
    <property type="protein sequence ID" value="GAA4614123.1"/>
    <property type="molecule type" value="Genomic_DNA"/>
</dbReference>
<protein>
    <submittedName>
        <fullName evidence="2">Uncharacterized protein</fullName>
    </submittedName>
</protein>